<dbReference type="Gene3D" id="1.10.357.10">
    <property type="entry name" value="Tetracycline Repressor, domain 2"/>
    <property type="match status" value="1"/>
</dbReference>
<dbReference type="EMBL" id="CP002400">
    <property type="protein sequence ID" value="ADU26586.1"/>
    <property type="molecule type" value="Genomic_DNA"/>
</dbReference>
<proteinExistence type="predicted"/>
<dbReference type="InterPro" id="IPR001647">
    <property type="entry name" value="HTH_TetR"/>
</dbReference>
<keyword evidence="5" id="KW-1185">Reference proteome</keyword>
<evidence type="ECO:0000313" key="4">
    <source>
        <dbReference type="EMBL" id="ADU26586.1"/>
    </source>
</evidence>
<evidence type="ECO:0000259" key="3">
    <source>
        <dbReference type="PROSITE" id="PS50977"/>
    </source>
</evidence>
<dbReference type="GO" id="GO:0003677">
    <property type="term" value="F:DNA binding"/>
    <property type="evidence" value="ECO:0007669"/>
    <property type="project" value="UniProtKB-UniRule"/>
</dbReference>
<dbReference type="eggNOG" id="COG1309">
    <property type="taxonomic scope" value="Bacteria"/>
</dbReference>
<dbReference type="InterPro" id="IPR050624">
    <property type="entry name" value="HTH-type_Tx_Regulator"/>
</dbReference>
<dbReference type="SUPFAM" id="SSF46689">
    <property type="entry name" value="Homeodomain-like"/>
    <property type="match status" value="1"/>
</dbReference>
<dbReference type="STRING" id="663278.Ethha_1033"/>
<keyword evidence="1 2" id="KW-0238">DNA-binding</keyword>
<feature type="DNA-binding region" description="H-T-H motif" evidence="2">
    <location>
        <begin position="30"/>
        <end position="49"/>
    </location>
</feature>
<dbReference type="PANTHER" id="PTHR43479:SF11">
    <property type="entry name" value="ACREF_ENVCD OPERON REPRESSOR-RELATED"/>
    <property type="match status" value="1"/>
</dbReference>
<gene>
    <name evidence="4" type="ordered locus">Ethha_1033</name>
</gene>
<dbReference type="KEGG" id="eha:Ethha_1033"/>
<organism evidence="4 5">
    <name type="scientific">Ethanoligenens harbinense (strain DSM 18485 / JCM 12961 / CGMCC 1.5033 / YUAN-3)</name>
    <dbReference type="NCBI Taxonomy" id="663278"/>
    <lineage>
        <taxon>Bacteria</taxon>
        <taxon>Bacillati</taxon>
        <taxon>Bacillota</taxon>
        <taxon>Clostridia</taxon>
        <taxon>Eubacteriales</taxon>
        <taxon>Oscillospiraceae</taxon>
        <taxon>Ethanoligenens</taxon>
    </lineage>
</organism>
<evidence type="ECO:0000256" key="1">
    <source>
        <dbReference type="ARBA" id="ARBA00023125"/>
    </source>
</evidence>
<accession>E6U486</accession>
<dbReference type="PANTHER" id="PTHR43479">
    <property type="entry name" value="ACREF/ENVCD OPERON REPRESSOR-RELATED"/>
    <property type="match status" value="1"/>
</dbReference>
<dbReference type="RefSeq" id="WP_013484947.1">
    <property type="nucleotide sequence ID" value="NC_014828.1"/>
</dbReference>
<name>E6U486_ETHHY</name>
<dbReference type="Proteomes" id="UP000001551">
    <property type="component" value="Chromosome"/>
</dbReference>
<evidence type="ECO:0000313" key="5">
    <source>
        <dbReference type="Proteomes" id="UP000001551"/>
    </source>
</evidence>
<dbReference type="Pfam" id="PF00440">
    <property type="entry name" value="TetR_N"/>
    <property type="match status" value="1"/>
</dbReference>
<dbReference type="InterPro" id="IPR009057">
    <property type="entry name" value="Homeodomain-like_sf"/>
</dbReference>
<protein>
    <submittedName>
        <fullName evidence="4">Regulatory protein TetR</fullName>
    </submittedName>
</protein>
<evidence type="ECO:0000256" key="2">
    <source>
        <dbReference type="PROSITE-ProRule" id="PRU00335"/>
    </source>
</evidence>
<dbReference type="HOGENOM" id="CLU_119418_0_0_9"/>
<feature type="domain" description="HTH tetR-type" evidence="3">
    <location>
        <begin position="5"/>
        <end position="67"/>
    </location>
</feature>
<dbReference type="AlphaFoldDB" id="E6U486"/>
<dbReference type="PROSITE" id="PS50977">
    <property type="entry name" value="HTH_TETR_2"/>
    <property type="match status" value="1"/>
</dbReference>
<sequence>MEHSPDIKEKIIQTSTALLLESGGKPEHITIRAIAARAGIGVGLVHYHFGSKEKLIETCVQRIIQDVILRFRPPDIPGAGRLSRLQAVAKQVADFLVENPQISRISILGDMGDPAVPDNTMKTVEGFQGVLGVRTEEAKRALYVFTLALQGLFLRKDVPPDAAGLDLNVKSDRDKLIEWLLEKLLKGIVYEDPAAERDAP</sequence>
<reference evidence="4 5" key="1">
    <citation type="submission" date="2010-12" db="EMBL/GenBank/DDBJ databases">
        <title>Complete sequence of Ethanoligenens harbinense YUAN-3.</title>
        <authorList>
            <person name="Lucas S."/>
            <person name="Copeland A."/>
            <person name="Lapidus A."/>
            <person name="Cheng J.-F."/>
            <person name="Bruce D."/>
            <person name="Goodwin L."/>
            <person name="Pitluck S."/>
            <person name="Chertkov O."/>
            <person name="Misra M."/>
            <person name="Detter J.C."/>
            <person name="Han C."/>
            <person name="Tapia R."/>
            <person name="Land M."/>
            <person name="Hauser L."/>
            <person name="Jeffries C."/>
            <person name="Kyrpides N."/>
            <person name="Ivanova N."/>
            <person name="Mikhailova N."/>
            <person name="Wang A."/>
            <person name="Mouttaki H."/>
            <person name="He Z."/>
            <person name="Zhou J."/>
            <person name="Hemme C.L."/>
            <person name="Woyke T."/>
        </authorList>
    </citation>
    <scope>NUCLEOTIDE SEQUENCE [LARGE SCALE GENOMIC DNA]</scope>
    <source>
        <strain evidence="5">DSM 18485 / JCM 12961 / CGMCC 1.5033 / YUAN-3</strain>
    </source>
</reference>